<dbReference type="HOGENOM" id="CLU_101769_0_0_10"/>
<keyword evidence="2" id="KW-1185">Reference proteome</keyword>
<evidence type="ECO:0000313" key="2">
    <source>
        <dbReference type="Proteomes" id="UP000005546"/>
    </source>
</evidence>
<dbReference type="AlphaFoldDB" id="F3QQG4"/>
<dbReference type="Proteomes" id="UP000005546">
    <property type="component" value="Unassembled WGS sequence"/>
</dbReference>
<accession>F3QQG4</accession>
<protein>
    <submittedName>
        <fullName evidence="1">Conserved domain protein</fullName>
    </submittedName>
</protein>
<organism evidence="1 2">
    <name type="scientific">Paraprevotella xylaniphila YIT 11841</name>
    <dbReference type="NCBI Taxonomy" id="762982"/>
    <lineage>
        <taxon>Bacteria</taxon>
        <taxon>Pseudomonadati</taxon>
        <taxon>Bacteroidota</taxon>
        <taxon>Bacteroidia</taxon>
        <taxon>Bacteroidales</taxon>
        <taxon>Prevotellaceae</taxon>
        <taxon>Paraprevotella</taxon>
    </lineage>
</organism>
<proteinExistence type="predicted"/>
<comment type="caution">
    <text evidence="1">The sequence shown here is derived from an EMBL/GenBank/DDBJ whole genome shotgun (WGS) entry which is preliminary data.</text>
</comment>
<evidence type="ECO:0000313" key="1">
    <source>
        <dbReference type="EMBL" id="EGG57047.1"/>
    </source>
</evidence>
<gene>
    <name evidence="1" type="ORF">HMPREF9442_00406</name>
</gene>
<sequence>MKKYIVILFIALIGGAFIWSCSQDDLDNGQPIYHYSAEQLAEIRALAEEYDVPEVKYATASEKGLPTVEEMKEIFIKFAIIKSVLNQPLEISDKSQTHINFRTRHSLVPRKLNIGGETFTGSKDVSQMIYAGSDACWLHLVVSWEGTNATDPYTKLNVTVEARFEIGPSVPPTFQVKNEKTDWHWEGSNSIIVDYSCTLEDESGVEAPINISESIDVNVEYP</sequence>
<dbReference type="EMBL" id="AFBR01000013">
    <property type="protein sequence ID" value="EGG57047.1"/>
    <property type="molecule type" value="Genomic_DNA"/>
</dbReference>
<dbReference type="RefSeq" id="WP_008624659.1">
    <property type="nucleotide sequence ID" value="NZ_GL883817.1"/>
</dbReference>
<reference evidence="1 2" key="1">
    <citation type="submission" date="2011-02" db="EMBL/GenBank/DDBJ databases">
        <authorList>
            <person name="Weinstock G."/>
            <person name="Sodergren E."/>
            <person name="Clifton S."/>
            <person name="Fulton L."/>
            <person name="Fulton B."/>
            <person name="Courtney L."/>
            <person name="Fronick C."/>
            <person name="Harrison M."/>
            <person name="Strong C."/>
            <person name="Farmer C."/>
            <person name="Delahaunty K."/>
            <person name="Markovic C."/>
            <person name="Hall O."/>
            <person name="Minx P."/>
            <person name="Tomlinson C."/>
            <person name="Mitreva M."/>
            <person name="Hou S."/>
            <person name="Chen J."/>
            <person name="Wollam A."/>
            <person name="Pepin K.H."/>
            <person name="Johnson M."/>
            <person name="Bhonagiri V."/>
            <person name="Zhang X."/>
            <person name="Suruliraj S."/>
            <person name="Warren W."/>
            <person name="Chinwalla A."/>
            <person name="Mardis E.R."/>
            <person name="Wilson R.K."/>
        </authorList>
    </citation>
    <scope>NUCLEOTIDE SEQUENCE [LARGE SCALE GENOMIC DNA]</scope>
    <source>
        <strain evidence="1 2">YIT 11841</strain>
    </source>
</reference>
<name>F3QQG4_9BACT</name>